<dbReference type="SUPFAM" id="SSF55103">
    <property type="entry name" value="FAD-linked oxidases, C-terminal domain"/>
    <property type="match status" value="1"/>
</dbReference>
<dbReference type="Pfam" id="PF01565">
    <property type="entry name" value="FAD_binding_4"/>
    <property type="match status" value="1"/>
</dbReference>
<dbReference type="KEGG" id="amq:AMETH_4660"/>
<gene>
    <name evidence="8" type="ORF">AMETH_4660</name>
</gene>
<dbReference type="InterPro" id="IPR016164">
    <property type="entry name" value="FAD-linked_Oxase-like_C"/>
</dbReference>
<organism evidence="8 9">
    <name type="scientific">Amycolatopsis methanolica 239</name>
    <dbReference type="NCBI Taxonomy" id="1068978"/>
    <lineage>
        <taxon>Bacteria</taxon>
        <taxon>Bacillati</taxon>
        <taxon>Actinomycetota</taxon>
        <taxon>Actinomycetes</taxon>
        <taxon>Pseudonocardiales</taxon>
        <taxon>Pseudonocardiaceae</taxon>
        <taxon>Amycolatopsis</taxon>
        <taxon>Amycolatopsis methanolica group</taxon>
    </lineage>
</organism>
<dbReference type="GO" id="GO:0008609">
    <property type="term" value="F:alkylglycerone-phosphate synthase activity"/>
    <property type="evidence" value="ECO:0007669"/>
    <property type="project" value="InterPro"/>
</dbReference>
<sequence>MSESELLIRQLTAAVGAGKVLTDPAVLSATSHDTWPVSTKWARQDQHPYRGDVVIRAGSEADVVAVLEVAEETGVPVTTRGLGSSVTGQPLPTRGGIVLDLSGLTGPHEVDEVDMTVTAPAGMNGGALEDALNQAGWTMRFSPQSLYRSSVGGWLATLATGQFSSRYGGVEDLVVGYRVVLAGGEVAELTASPRAAMGPDLRRVFLGSEGTLGVITRVTLKIVPLPAAQHLQTFLVPDVTTGLAIMREQAARGLRPSLLRLYDADEARHAMADPDFDGTVLFVGTEGEPEVAAAEMTVLTTMATERGATELGPEPVQAWLDRRFDFSTVEKRLDTPGGFAETIEVAHTWRHIEGLYAAIRKALEPLADEVLVHFSHVYPQGTSMYVILLGQVADDAAASARLAEIWATTMQIGLDHGAELSHHHGGGLARSPYSRRSLGAAHGVLRRLKHALDPDGLLNPGKLGL</sequence>
<dbReference type="eggNOG" id="COG0277">
    <property type="taxonomic scope" value="Bacteria"/>
</dbReference>
<dbReference type="Gene3D" id="3.30.300.330">
    <property type="match status" value="1"/>
</dbReference>
<evidence type="ECO:0000256" key="2">
    <source>
        <dbReference type="ARBA" id="ARBA00022630"/>
    </source>
</evidence>
<comment type="cofactor">
    <cofactor evidence="5">
        <name>FAD</name>
        <dbReference type="ChEBI" id="CHEBI:57692"/>
    </cofactor>
</comment>
<dbReference type="InterPro" id="IPR036318">
    <property type="entry name" value="FAD-bd_PCMH-like_sf"/>
</dbReference>
<dbReference type="InterPro" id="IPR016171">
    <property type="entry name" value="Vanillyl_alc_oxidase_C-sub2"/>
</dbReference>
<protein>
    <submittedName>
        <fullName evidence="8">FAD linked oxidase domain protein</fullName>
    </submittedName>
</protein>
<dbReference type="InterPro" id="IPR016166">
    <property type="entry name" value="FAD-bd_PCMH"/>
</dbReference>
<dbReference type="GO" id="GO:0071949">
    <property type="term" value="F:FAD binding"/>
    <property type="evidence" value="ECO:0007669"/>
    <property type="project" value="InterPro"/>
</dbReference>
<dbReference type="InterPro" id="IPR025650">
    <property type="entry name" value="Alkyl-DHAP_Synthase"/>
</dbReference>
<dbReference type="InterPro" id="IPR016169">
    <property type="entry name" value="FAD-bd_PCMH_sub2"/>
</dbReference>
<keyword evidence="9" id="KW-1185">Reference proteome</keyword>
<evidence type="ECO:0000256" key="4">
    <source>
        <dbReference type="ARBA" id="ARBA00023002"/>
    </source>
</evidence>
<dbReference type="PROSITE" id="PS51387">
    <property type="entry name" value="FAD_PCMH"/>
    <property type="match status" value="1"/>
</dbReference>
<evidence type="ECO:0000313" key="8">
    <source>
        <dbReference type="EMBL" id="AIJ24752.1"/>
    </source>
</evidence>
<keyword evidence="2" id="KW-0285">Flavoprotein</keyword>
<reference evidence="8 9" key="1">
    <citation type="submission" date="2014-07" db="EMBL/GenBank/DDBJ databases">
        <title>Whole Genome Sequence of the Amycolatopsis methanolica 239.</title>
        <authorList>
            <person name="Tang B."/>
        </authorList>
    </citation>
    <scope>NUCLEOTIDE SEQUENCE [LARGE SCALE GENOMIC DNA]</scope>
    <source>
        <strain evidence="8 9">239</strain>
    </source>
</reference>
<dbReference type="InterPro" id="IPR004113">
    <property type="entry name" value="FAD-bd_oxidored_4_C"/>
</dbReference>
<dbReference type="Gene3D" id="3.30.43.10">
    <property type="entry name" value="Uridine Diphospho-n-acetylenolpyruvylglucosamine Reductase, domain 2"/>
    <property type="match status" value="1"/>
</dbReference>
<keyword evidence="3 5" id="KW-0274">FAD</keyword>
<dbReference type="STRING" id="1068978.AMETH_4660"/>
<dbReference type="AlphaFoldDB" id="A0A076N460"/>
<proteinExistence type="inferred from homology"/>
<dbReference type="SUPFAM" id="SSF56176">
    <property type="entry name" value="FAD-binding/transporter-associated domain-like"/>
    <property type="match status" value="1"/>
</dbReference>
<dbReference type="Pfam" id="PF02913">
    <property type="entry name" value="FAD-oxidase_C"/>
    <property type="match status" value="1"/>
</dbReference>
<evidence type="ECO:0000256" key="3">
    <source>
        <dbReference type="ARBA" id="ARBA00022827"/>
    </source>
</evidence>
<accession>A0A076N460</accession>
<dbReference type="Gene3D" id="1.10.45.10">
    <property type="entry name" value="Vanillyl-alcohol Oxidase, Chain A, domain 4"/>
    <property type="match status" value="1"/>
</dbReference>
<dbReference type="InterPro" id="IPR016167">
    <property type="entry name" value="FAD-bd_PCMH_sub1"/>
</dbReference>
<keyword evidence="4" id="KW-0560">Oxidoreductase</keyword>
<dbReference type="InterPro" id="IPR006094">
    <property type="entry name" value="Oxid_FAD_bind_N"/>
</dbReference>
<evidence type="ECO:0000256" key="5">
    <source>
        <dbReference type="PIRSR" id="PIRSR625650-3"/>
    </source>
</evidence>
<dbReference type="EMBL" id="CP009110">
    <property type="protein sequence ID" value="AIJ24752.1"/>
    <property type="molecule type" value="Genomic_DNA"/>
</dbReference>
<dbReference type="PATRIC" id="fig|1068978.7.peg.5009"/>
<dbReference type="Gene3D" id="3.30.465.10">
    <property type="match status" value="1"/>
</dbReference>
<evidence type="ECO:0000259" key="7">
    <source>
        <dbReference type="PROSITE" id="PS51387"/>
    </source>
</evidence>
<dbReference type="GO" id="GO:0008610">
    <property type="term" value="P:lipid biosynthetic process"/>
    <property type="evidence" value="ECO:0007669"/>
    <property type="project" value="InterPro"/>
</dbReference>
<dbReference type="Proteomes" id="UP000062973">
    <property type="component" value="Chromosome"/>
</dbReference>
<evidence type="ECO:0000256" key="1">
    <source>
        <dbReference type="ARBA" id="ARBA00008000"/>
    </source>
</evidence>
<dbReference type="Gene3D" id="3.30.70.3450">
    <property type="match status" value="1"/>
</dbReference>
<feature type="binding site" evidence="5">
    <location>
        <begin position="209"/>
        <end position="215"/>
    </location>
    <ligand>
        <name>FAD</name>
        <dbReference type="ChEBI" id="CHEBI:57692"/>
    </ligand>
</feature>
<dbReference type="GO" id="GO:0016491">
    <property type="term" value="F:oxidoreductase activity"/>
    <property type="evidence" value="ECO:0007669"/>
    <property type="project" value="UniProtKB-KW"/>
</dbReference>
<dbReference type="PANTHER" id="PTHR46568:SF1">
    <property type="entry name" value="ALKYLDIHYDROXYACETONEPHOSPHATE SYNTHASE, PEROXISOMAL"/>
    <property type="match status" value="1"/>
</dbReference>
<evidence type="ECO:0000256" key="6">
    <source>
        <dbReference type="PIRSR" id="PIRSR625650-4"/>
    </source>
</evidence>
<name>A0A076N460_AMYME</name>
<evidence type="ECO:0000313" key="9">
    <source>
        <dbReference type="Proteomes" id="UP000062973"/>
    </source>
</evidence>
<feature type="domain" description="FAD-binding PCMH-type" evidence="7">
    <location>
        <begin position="46"/>
        <end position="225"/>
    </location>
</feature>
<comment type="similarity">
    <text evidence="1">Belongs to the FAD-binding oxidoreductase/transferase type 4 family.</text>
</comment>
<feature type="site" description="Important for enzyme activity" evidence="6">
    <location>
        <position position="260"/>
    </location>
</feature>
<dbReference type="PANTHER" id="PTHR46568">
    <property type="entry name" value="ALKYLDIHYDROXYACETONEPHOSPHATE SYNTHASE, PEROXISOMAL"/>
    <property type="match status" value="1"/>
</dbReference>
<dbReference type="HOGENOM" id="CLU_017779_2_3_11"/>